<sequence length="346" mass="39083">MKFILVKFAIILLIISCKTTTTINVETKDNLLEKIDSIANSTNYNGVILLGSNSDILYNKAFGYSNLESKTILKTSDQFYIGSISKQITAALVLIEYEKGNIQLTDKISDFLPEINQAWANQVTIHHLLTHTHGIISIDEPLEFELGSQFHYSQIGYDLLSKIVEKVKGKTFEQISTALFLEKNLNNTFHPANRKYKNLVNGYEESEAGKLLIAEGNPVKYIAAGGFISNAEDLLKWNNLLYSGKIVKLSTLKLMETRYATRVHPIFDKIEYGYGLIFKNGDQEIQIGAFGYSPGFPSANYYYPQTNLHLIVLENIGANLADFKITFKTHTELMRLLKNESSKIKR</sequence>
<dbReference type="Gene3D" id="3.40.710.10">
    <property type="entry name" value="DD-peptidase/beta-lactamase superfamily"/>
    <property type="match status" value="1"/>
</dbReference>
<comment type="caution">
    <text evidence="2">The sequence shown here is derived from an EMBL/GenBank/DDBJ whole genome shotgun (WGS) entry which is preliminary data.</text>
</comment>
<evidence type="ECO:0000259" key="1">
    <source>
        <dbReference type="Pfam" id="PF00144"/>
    </source>
</evidence>
<protein>
    <submittedName>
        <fullName evidence="2">CubicO group peptidase (Beta-lactamase class C family)</fullName>
    </submittedName>
</protein>
<dbReference type="EMBL" id="JABSNO010000002">
    <property type="protein sequence ID" value="NRS91244.1"/>
    <property type="molecule type" value="Genomic_DNA"/>
</dbReference>
<gene>
    <name evidence="2" type="ORF">HNQ03_000310</name>
</gene>
<reference evidence="2" key="1">
    <citation type="submission" date="2020-05" db="EMBL/GenBank/DDBJ databases">
        <title>Genomic Encyclopedia of Type Strains, Phase IV (KMG-V): Genome sequencing to study the core and pangenomes of soil and plant-associated prokaryotes.</title>
        <authorList>
            <person name="Whitman W."/>
        </authorList>
    </citation>
    <scope>NUCLEOTIDE SEQUENCE</scope>
    <source>
        <strain evidence="2">16F</strain>
    </source>
</reference>
<dbReference type="InterPro" id="IPR050491">
    <property type="entry name" value="AmpC-like"/>
</dbReference>
<dbReference type="InterPro" id="IPR012338">
    <property type="entry name" value="Beta-lactam/transpept-like"/>
</dbReference>
<dbReference type="PANTHER" id="PTHR46825">
    <property type="entry name" value="D-ALANYL-D-ALANINE-CARBOXYPEPTIDASE/ENDOPEPTIDASE AMPH"/>
    <property type="match status" value="1"/>
</dbReference>
<dbReference type="InterPro" id="IPR001466">
    <property type="entry name" value="Beta-lactam-related"/>
</dbReference>
<name>A0A8J8G830_9FLAO</name>
<proteinExistence type="predicted"/>
<dbReference type="PANTHER" id="PTHR46825:SF9">
    <property type="entry name" value="BETA-LACTAMASE-RELATED DOMAIN-CONTAINING PROTEIN"/>
    <property type="match status" value="1"/>
</dbReference>
<dbReference type="Proteomes" id="UP000610746">
    <property type="component" value="Unassembled WGS sequence"/>
</dbReference>
<evidence type="ECO:0000313" key="2">
    <source>
        <dbReference type="EMBL" id="NRS91244.1"/>
    </source>
</evidence>
<evidence type="ECO:0000313" key="3">
    <source>
        <dbReference type="Proteomes" id="UP000610746"/>
    </source>
</evidence>
<dbReference type="RefSeq" id="WP_173777882.1">
    <property type="nucleotide sequence ID" value="NZ_JABSNO010000002.1"/>
</dbReference>
<keyword evidence="3" id="KW-1185">Reference proteome</keyword>
<organism evidence="2 3">
    <name type="scientific">Frigoriflavimonas asaccharolytica</name>
    <dbReference type="NCBI Taxonomy" id="2735899"/>
    <lineage>
        <taxon>Bacteria</taxon>
        <taxon>Pseudomonadati</taxon>
        <taxon>Bacteroidota</taxon>
        <taxon>Flavobacteriia</taxon>
        <taxon>Flavobacteriales</taxon>
        <taxon>Weeksellaceae</taxon>
        <taxon>Frigoriflavimonas</taxon>
    </lineage>
</organism>
<feature type="domain" description="Beta-lactamase-related" evidence="1">
    <location>
        <begin position="53"/>
        <end position="322"/>
    </location>
</feature>
<dbReference type="Pfam" id="PF00144">
    <property type="entry name" value="Beta-lactamase"/>
    <property type="match status" value="1"/>
</dbReference>
<dbReference type="AlphaFoldDB" id="A0A8J8G830"/>
<dbReference type="SUPFAM" id="SSF56601">
    <property type="entry name" value="beta-lactamase/transpeptidase-like"/>
    <property type="match status" value="1"/>
</dbReference>
<accession>A0A8J8G830</accession>